<feature type="compositionally biased region" description="Basic and acidic residues" evidence="8">
    <location>
        <begin position="52"/>
        <end position="62"/>
    </location>
</feature>
<feature type="transmembrane region" description="Helical" evidence="9">
    <location>
        <begin position="486"/>
        <end position="506"/>
    </location>
</feature>
<gene>
    <name evidence="11" type="ORF">Bathy06g02090</name>
</gene>
<comment type="subcellular location">
    <subcellularLocation>
        <location evidence="1">Membrane</location>
        <topology evidence="1">Multi-pass membrane protein</topology>
    </subcellularLocation>
</comment>
<keyword evidence="5 9" id="KW-1133">Transmembrane helix</keyword>
<accession>K8F6W1</accession>
<evidence type="ECO:0000256" key="5">
    <source>
        <dbReference type="ARBA" id="ARBA00022989"/>
    </source>
</evidence>
<dbReference type="Proteomes" id="UP000198341">
    <property type="component" value="Chromosome 6"/>
</dbReference>
<dbReference type="PROSITE" id="PS50850">
    <property type="entry name" value="MFS"/>
    <property type="match status" value="1"/>
</dbReference>
<dbReference type="InterPro" id="IPR036259">
    <property type="entry name" value="MFS_trans_sf"/>
</dbReference>
<dbReference type="Pfam" id="PF07690">
    <property type="entry name" value="MFS_1"/>
    <property type="match status" value="1"/>
</dbReference>
<sequence>MRRTRAKATRDENEEDFEDVPSSFSFMVSSGDNNNNNNNNNNRRMNRKERRRLLGERKKQTSENEEEEDDKDDESNKVKERMIEMTWSSSEENNSKLEPRGAAAEKTMLSRSDDATAEPEVVLVTTDDMQQEGWAFTFPKSVNELSDTYQSAPARYKLMVCCACAFVVCNMDKINMSVAVIPMSREFSWDTAQSGILQSSFFYGFALSQIPGGFLNTKFGGARVLPLGLTFISLATLAIPLAGDNLPALFFARALVGLGEGVVPSAVTDIIARAMPVGERSRAVAFTFSGFNVGSILGLSVAPFIMEKTGWRGMFDIFGSFGALWIVLALGLFAAGGVTTKAIDEGKTPVTNLFGSRQEADQEPGKPKEEITFENVPWGQFANSDPIKALAFVHFVGNWGTYVVLAWLPTYFTQEVGLSLTNASLLTLLPPIANIAVGTLAGPTADGLIQRGTDLTIVRKGCQSVAFAAPAFAMLLSTYFEDPVATVILLTIGISFQSFSYAGLYSNHQDLSPKYASILLGITNTCGALPGVIGVPLTGYLIKETQEWELSMFGPAIILYSLGIAAYWKWGSGERLVFETKVNVE</sequence>
<feature type="transmembrane region" description="Helical" evidence="9">
    <location>
        <begin position="518"/>
        <end position="542"/>
    </location>
</feature>
<dbReference type="SUPFAM" id="SSF103473">
    <property type="entry name" value="MFS general substrate transporter"/>
    <property type="match status" value="1"/>
</dbReference>
<feature type="compositionally biased region" description="Polar residues" evidence="8">
    <location>
        <begin position="22"/>
        <end position="32"/>
    </location>
</feature>
<dbReference type="GO" id="GO:0005315">
    <property type="term" value="F:phosphate transmembrane transporter activity"/>
    <property type="evidence" value="ECO:0007669"/>
    <property type="project" value="UniProtKB-ARBA"/>
</dbReference>
<dbReference type="FunFam" id="1.20.1250.20:FF:000003">
    <property type="entry name" value="Solute carrier family 17 member 3"/>
    <property type="match status" value="1"/>
</dbReference>
<evidence type="ECO:0000256" key="2">
    <source>
        <dbReference type="ARBA" id="ARBA00022448"/>
    </source>
</evidence>
<keyword evidence="3 9" id="KW-0812">Transmembrane</keyword>
<organism evidence="11 12">
    <name type="scientific">Bathycoccus prasinos</name>
    <dbReference type="NCBI Taxonomy" id="41875"/>
    <lineage>
        <taxon>Eukaryota</taxon>
        <taxon>Viridiplantae</taxon>
        <taxon>Chlorophyta</taxon>
        <taxon>Mamiellophyceae</taxon>
        <taxon>Mamiellales</taxon>
        <taxon>Bathycoccaceae</taxon>
        <taxon>Bathycoccus</taxon>
    </lineage>
</organism>
<reference evidence="11 12" key="1">
    <citation type="submission" date="2011-10" db="EMBL/GenBank/DDBJ databases">
        <authorList>
            <person name="Genoscope - CEA"/>
        </authorList>
    </citation>
    <scope>NUCLEOTIDE SEQUENCE [LARGE SCALE GENOMIC DNA]</scope>
    <source>
        <strain evidence="11 12">RCC 1105</strain>
    </source>
</reference>
<name>K8F6W1_9CHLO</name>
<dbReference type="InterPro" id="IPR020846">
    <property type="entry name" value="MFS_dom"/>
</dbReference>
<dbReference type="InterPro" id="IPR011701">
    <property type="entry name" value="MFS"/>
</dbReference>
<feature type="transmembrane region" description="Helical" evidence="9">
    <location>
        <begin position="428"/>
        <end position="449"/>
    </location>
</feature>
<dbReference type="GeneID" id="19015189"/>
<comment type="similarity">
    <text evidence="7">Belongs to the major facilitator superfamily. Sodium/anion cotransporter (TC 2.A.1.14) family.</text>
</comment>
<proteinExistence type="inferred from homology"/>
<keyword evidence="4" id="KW-0769">Symport</keyword>
<evidence type="ECO:0000256" key="9">
    <source>
        <dbReference type="SAM" id="Phobius"/>
    </source>
</evidence>
<feature type="transmembrane region" description="Helical" evidence="9">
    <location>
        <begin position="283"/>
        <end position="305"/>
    </location>
</feature>
<feature type="domain" description="Major facilitator superfamily (MFS) profile" evidence="10">
    <location>
        <begin position="158"/>
        <end position="585"/>
    </location>
</feature>
<evidence type="ECO:0000256" key="3">
    <source>
        <dbReference type="ARBA" id="ARBA00022692"/>
    </source>
</evidence>
<dbReference type="GO" id="GO:0015293">
    <property type="term" value="F:symporter activity"/>
    <property type="evidence" value="ECO:0007669"/>
    <property type="project" value="UniProtKB-KW"/>
</dbReference>
<dbReference type="InterPro" id="IPR044777">
    <property type="entry name" value="SLC17A9-like"/>
</dbReference>
<dbReference type="AlphaFoldDB" id="K8F6W1"/>
<dbReference type="EMBL" id="FO082273">
    <property type="protein sequence ID" value="CCO17323.1"/>
    <property type="molecule type" value="Genomic_DNA"/>
</dbReference>
<evidence type="ECO:0000256" key="6">
    <source>
        <dbReference type="ARBA" id="ARBA00023136"/>
    </source>
</evidence>
<evidence type="ECO:0000256" key="8">
    <source>
        <dbReference type="SAM" id="MobiDB-lite"/>
    </source>
</evidence>
<dbReference type="PANTHER" id="PTHR11662">
    <property type="entry name" value="SOLUTE CARRIER FAMILY 17"/>
    <property type="match status" value="1"/>
</dbReference>
<protein>
    <recommendedName>
        <fullName evidence="10">Major facilitator superfamily (MFS) profile domain-containing protein</fullName>
    </recommendedName>
</protein>
<feature type="transmembrane region" description="Helical" evidence="9">
    <location>
        <begin position="317"/>
        <end position="338"/>
    </location>
</feature>
<dbReference type="GO" id="GO:0016020">
    <property type="term" value="C:membrane"/>
    <property type="evidence" value="ECO:0007669"/>
    <property type="project" value="UniProtKB-SubCell"/>
</dbReference>
<dbReference type="KEGG" id="bpg:Bathy06g02090"/>
<dbReference type="InterPro" id="IPR050382">
    <property type="entry name" value="MFS_Na/Anion_cotransporter"/>
</dbReference>
<evidence type="ECO:0000256" key="1">
    <source>
        <dbReference type="ARBA" id="ARBA00004141"/>
    </source>
</evidence>
<dbReference type="PANTHER" id="PTHR11662:SF243">
    <property type="entry name" value="ANION TRANSPORTER 6, CHLOROPLASTIC-RELATED"/>
    <property type="match status" value="1"/>
</dbReference>
<keyword evidence="2" id="KW-0813">Transport</keyword>
<feature type="region of interest" description="Disordered" evidence="8">
    <location>
        <begin position="1"/>
        <end position="115"/>
    </location>
</feature>
<keyword evidence="6 9" id="KW-0472">Membrane</keyword>
<dbReference type="CDD" id="cd17380">
    <property type="entry name" value="MFS_SLC17A9_like"/>
    <property type="match status" value="1"/>
</dbReference>
<dbReference type="eggNOG" id="KOG2532">
    <property type="taxonomic scope" value="Eukaryota"/>
</dbReference>
<dbReference type="OrthoDB" id="2250022at2759"/>
<feature type="compositionally biased region" description="Low complexity" evidence="8">
    <location>
        <begin position="33"/>
        <end position="43"/>
    </location>
</feature>
<evidence type="ECO:0000313" key="11">
    <source>
        <dbReference type="EMBL" id="CCO17323.1"/>
    </source>
</evidence>
<dbReference type="RefSeq" id="XP_007512723.1">
    <property type="nucleotide sequence ID" value="XM_007512661.1"/>
</dbReference>
<dbReference type="FunFam" id="1.20.1250.20:FF:000272">
    <property type="entry name" value="Probable anion transporter 6, chloroplastic"/>
    <property type="match status" value="1"/>
</dbReference>
<keyword evidence="12" id="KW-1185">Reference proteome</keyword>
<feature type="transmembrane region" description="Helical" evidence="9">
    <location>
        <begin position="389"/>
        <end position="408"/>
    </location>
</feature>
<feature type="compositionally biased region" description="Basic and acidic residues" evidence="8">
    <location>
        <begin position="74"/>
        <end position="83"/>
    </location>
</feature>
<feature type="compositionally biased region" description="Acidic residues" evidence="8">
    <location>
        <begin position="63"/>
        <end position="73"/>
    </location>
</feature>
<evidence type="ECO:0000313" key="12">
    <source>
        <dbReference type="Proteomes" id="UP000198341"/>
    </source>
</evidence>
<feature type="transmembrane region" description="Helical" evidence="9">
    <location>
        <begin position="224"/>
        <end position="242"/>
    </location>
</feature>
<evidence type="ECO:0000259" key="10">
    <source>
        <dbReference type="PROSITE" id="PS50850"/>
    </source>
</evidence>
<evidence type="ECO:0000256" key="7">
    <source>
        <dbReference type="ARBA" id="ARBA00024362"/>
    </source>
</evidence>
<evidence type="ECO:0000256" key="4">
    <source>
        <dbReference type="ARBA" id="ARBA00022847"/>
    </source>
</evidence>
<feature type="transmembrane region" description="Helical" evidence="9">
    <location>
        <begin position="548"/>
        <end position="568"/>
    </location>
</feature>
<dbReference type="Gene3D" id="1.20.1250.20">
    <property type="entry name" value="MFS general substrate transporter like domains"/>
    <property type="match status" value="2"/>
</dbReference>